<feature type="transmembrane region" description="Helical" evidence="5">
    <location>
        <begin position="232"/>
        <end position="252"/>
    </location>
</feature>
<feature type="transmembrane region" description="Helical" evidence="5">
    <location>
        <begin position="27"/>
        <end position="44"/>
    </location>
</feature>
<dbReference type="PANTHER" id="PTHR37422:SF23">
    <property type="entry name" value="TEICHURONIC ACID BIOSYNTHESIS PROTEIN TUAE"/>
    <property type="match status" value="1"/>
</dbReference>
<accession>A0ABW4YDG3</accession>
<evidence type="ECO:0000313" key="7">
    <source>
        <dbReference type="EMBL" id="MFD2113687.1"/>
    </source>
</evidence>
<dbReference type="RefSeq" id="WP_386028516.1">
    <property type="nucleotide sequence ID" value="NZ_JBHUHX010000052.1"/>
</dbReference>
<keyword evidence="7" id="KW-0436">Ligase</keyword>
<feature type="transmembrane region" description="Helical" evidence="5">
    <location>
        <begin position="115"/>
        <end position="135"/>
    </location>
</feature>
<keyword evidence="3 5" id="KW-1133">Transmembrane helix</keyword>
<evidence type="ECO:0000256" key="5">
    <source>
        <dbReference type="SAM" id="Phobius"/>
    </source>
</evidence>
<evidence type="ECO:0000256" key="1">
    <source>
        <dbReference type="ARBA" id="ARBA00004141"/>
    </source>
</evidence>
<gene>
    <name evidence="7" type="ORF">ACFSJC_17705</name>
</gene>
<feature type="transmembrane region" description="Helical" evidence="5">
    <location>
        <begin position="405"/>
        <end position="424"/>
    </location>
</feature>
<dbReference type="GO" id="GO:0016874">
    <property type="term" value="F:ligase activity"/>
    <property type="evidence" value="ECO:0007669"/>
    <property type="project" value="UniProtKB-KW"/>
</dbReference>
<sequence>MRGLSFWVVVFILVFSPLPFASVRPVWSHLYAVLVAVGLLAYVFDRWRAGRAMPGVPWPLGIAGTLMALVAFWGYLQAVPGLFPAWQHPVWAETAGVLGDPDLKGYLSLTPERTLTVATNYLSYIGFGLLVVWHARRQRNVELLLKIFVAAQAGYALYGLSVYFSGLETILWFDKTAYQGVLTSTFVNRNSYATYAGLGVLASLVLVLRYLRQTLVAEKSHRTRLREFIETLTSRGWLPPMVMLMCFVAVLLTGSRMGLTAMLVASSLLLAAWTARLQHGQARTLGSLLLGVLLGLLVFNFVLSGALTTERFSRLFEDGDGRFLVYPLMLDAISERPWTGYGLGSFESAFRLFRDGSVTAFFDRGHNDYLELVMDVGWPAALMVFLAVALLFFFAWYLSRRRADYEYALLSVAATTQIAIHSSVDFSMQMPAVVFAYLCIALLGLAHWSRGDVSSVRIAEMDRAPRRPALA</sequence>
<feature type="domain" description="O-antigen ligase-related" evidence="6">
    <location>
        <begin position="242"/>
        <end position="384"/>
    </location>
</feature>
<feature type="transmembrane region" description="Helical" evidence="5">
    <location>
        <begin position="56"/>
        <end position="76"/>
    </location>
</feature>
<feature type="transmembrane region" description="Helical" evidence="5">
    <location>
        <begin position="258"/>
        <end position="275"/>
    </location>
</feature>
<protein>
    <submittedName>
        <fullName evidence="7">O-antigen ligase family protein</fullName>
    </submittedName>
</protein>
<feature type="transmembrane region" description="Helical" evidence="5">
    <location>
        <begin position="430"/>
        <end position="448"/>
    </location>
</feature>
<keyword evidence="4 5" id="KW-0472">Membrane</keyword>
<reference evidence="8" key="1">
    <citation type="journal article" date="2019" name="Int. J. Syst. Evol. Microbiol.">
        <title>The Global Catalogue of Microorganisms (GCM) 10K type strain sequencing project: providing services to taxonomists for standard genome sequencing and annotation.</title>
        <authorList>
            <consortium name="The Broad Institute Genomics Platform"/>
            <consortium name="The Broad Institute Genome Sequencing Center for Infectious Disease"/>
            <person name="Wu L."/>
            <person name="Ma J."/>
        </authorList>
    </citation>
    <scope>NUCLEOTIDE SEQUENCE [LARGE SCALE GENOMIC DNA]</scope>
    <source>
        <strain evidence="8">KACC 12597</strain>
    </source>
</reference>
<name>A0ABW4YDG3_9GAMM</name>
<dbReference type="InterPro" id="IPR051533">
    <property type="entry name" value="WaaL-like"/>
</dbReference>
<feature type="transmembrane region" description="Helical" evidence="5">
    <location>
        <begin position="376"/>
        <end position="398"/>
    </location>
</feature>
<dbReference type="EMBL" id="JBHUHX010000052">
    <property type="protein sequence ID" value="MFD2113687.1"/>
    <property type="molecule type" value="Genomic_DNA"/>
</dbReference>
<comment type="caution">
    <text evidence="7">The sequence shown here is derived from an EMBL/GenBank/DDBJ whole genome shotgun (WGS) entry which is preliminary data.</text>
</comment>
<keyword evidence="8" id="KW-1185">Reference proteome</keyword>
<evidence type="ECO:0000256" key="4">
    <source>
        <dbReference type="ARBA" id="ARBA00023136"/>
    </source>
</evidence>
<dbReference type="Pfam" id="PF04932">
    <property type="entry name" value="Wzy_C"/>
    <property type="match status" value="1"/>
</dbReference>
<evidence type="ECO:0000259" key="6">
    <source>
        <dbReference type="Pfam" id="PF04932"/>
    </source>
</evidence>
<feature type="transmembrane region" description="Helical" evidence="5">
    <location>
        <begin position="192"/>
        <end position="211"/>
    </location>
</feature>
<feature type="transmembrane region" description="Helical" evidence="5">
    <location>
        <begin position="147"/>
        <end position="172"/>
    </location>
</feature>
<feature type="transmembrane region" description="Helical" evidence="5">
    <location>
        <begin position="287"/>
        <end position="307"/>
    </location>
</feature>
<comment type="subcellular location">
    <subcellularLocation>
        <location evidence="1">Membrane</location>
        <topology evidence="1">Multi-pass membrane protein</topology>
    </subcellularLocation>
</comment>
<dbReference type="InterPro" id="IPR007016">
    <property type="entry name" value="O-antigen_ligase-rel_domated"/>
</dbReference>
<keyword evidence="2 5" id="KW-0812">Transmembrane</keyword>
<dbReference type="Proteomes" id="UP001597337">
    <property type="component" value="Unassembled WGS sequence"/>
</dbReference>
<dbReference type="PANTHER" id="PTHR37422">
    <property type="entry name" value="TEICHURONIC ACID BIOSYNTHESIS PROTEIN TUAE"/>
    <property type="match status" value="1"/>
</dbReference>
<proteinExistence type="predicted"/>
<evidence type="ECO:0000256" key="3">
    <source>
        <dbReference type="ARBA" id="ARBA00022989"/>
    </source>
</evidence>
<organism evidence="7 8">
    <name type="scientific">Thiorhodococcus fuscus</name>
    <dbReference type="NCBI Taxonomy" id="527200"/>
    <lineage>
        <taxon>Bacteria</taxon>
        <taxon>Pseudomonadati</taxon>
        <taxon>Pseudomonadota</taxon>
        <taxon>Gammaproteobacteria</taxon>
        <taxon>Chromatiales</taxon>
        <taxon>Chromatiaceae</taxon>
        <taxon>Thiorhodococcus</taxon>
    </lineage>
</organism>
<evidence type="ECO:0000256" key="2">
    <source>
        <dbReference type="ARBA" id="ARBA00022692"/>
    </source>
</evidence>
<evidence type="ECO:0000313" key="8">
    <source>
        <dbReference type="Proteomes" id="UP001597337"/>
    </source>
</evidence>